<dbReference type="Pfam" id="PF05016">
    <property type="entry name" value="ParE_toxin"/>
    <property type="match status" value="1"/>
</dbReference>
<proteinExistence type="predicted"/>
<dbReference type="RefSeq" id="WP_140589210.1">
    <property type="nucleotide sequence ID" value="NZ_VFRR01000020.1"/>
</dbReference>
<name>A0A501WQH6_9GAMM</name>
<gene>
    <name evidence="2" type="ORF">FJM67_10835</name>
</gene>
<dbReference type="OrthoDB" id="516834at2"/>
<comment type="caution">
    <text evidence="2">The sequence shown here is derived from an EMBL/GenBank/DDBJ whole genome shotgun (WGS) entry which is preliminary data.</text>
</comment>
<dbReference type="Gene3D" id="3.30.2310.20">
    <property type="entry name" value="RelE-like"/>
    <property type="match status" value="1"/>
</dbReference>
<evidence type="ECO:0000256" key="1">
    <source>
        <dbReference type="ARBA" id="ARBA00022649"/>
    </source>
</evidence>
<keyword evidence="1" id="KW-1277">Toxin-antitoxin system</keyword>
<dbReference type="EMBL" id="VFRR01000020">
    <property type="protein sequence ID" value="TPE50334.1"/>
    <property type="molecule type" value="Genomic_DNA"/>
</dbReference>
<evidence type="ECO:0000313" key="2">
    <source>
        <dbReference type="EMBL" id="TPE50334.1"/>
    </source>
</evidence>
<sequence>MTNYRLSPAAEQDLIEIAVFGIEQFGIAQAERYRDKLQQRFQQLAEKPHHYRS</sequence>
<dbReference type="InterPro" id="IPR035093">
    <property type="entry name" value="RelE/ParE_toxin_dom_sf"/>
</dbReference>
<accession>A0A501WQH6</accession>
<protein>
    <submittedName>
        <fullName evidence="2">Type II toxin-antitoxin system RelE/ParE family toxin</fullName>
    </submittedName>
</protein>
<dbReference type="AlphaFoldDB" id="A0A501WQH6"/>
<dbReference type="InterPro" id="IPR007712">
    <property type="entry name" value="RelE/ParE_toxin"/>
</dbReference>
<dbReference type="Proteomes" id="UP000315901">
    <property type="component" value="Unassembled WGS sequence"/>
</dbReference>
<organism evidence="2 3">
    <name type="scientific">Maribrevibacterium harenarium</name>
    <dbReference type="NCBI Taxonomy" id="2589817"/>
    <lineage>
        <taxon>Bacteria</taxon>
        <taxon>Pseudomonadati</taxon>
        <taxon>Pseudomonadota</taxon>
        <taxon>Gammaproteobacteria</taxon>
        <taxon>Oceanospirillales</taxon>
        <taxon>Oceanospirillaceae</taxon>
        <taxon>Maribrevibacterium</taxon>
    </lineage>
</organism>
<reference evidence="2 3" key="1">
    <citation type="submission" date="2019-06" db="EMBL/GenBank/DDBJ databases">
        <title>A novel bacterium of genus Marinomonas, isolated from coastal sand.</title>
        <authorList>
            <person name="Huang H."/>
            <person name="Mo K."/>
            <person name="Hu Y."/>
        </authorList>
    </citation>
    <scope>NUCLEOTIDE SEQUENCE [LARGE SCALE GENOMIC DNA]</scope>
    <source>
        <strain evidence="2 3">HB171799</strain>
    </source>
</reference>
<evidence type="ECO:0000313" key="3">
    <source>
        <dbReference type="Proteomes" id="UP000315901"/>
    </source>
</evidence>
<keyword evidence="3" id="KW-1185">Reference proteome</keyword>